<comment type="similarity">
    <text evidence="2">Belongs to the bacterial ribosomal protein bS20 family.</text>
</comment>
<dbReference type="GO" id="GO:0005840">
    <property type="term" value="C:ribosome"/>
    <property type="evidence" value="ECO:0007669"/>
    <property type="project" value="UniProtKB-KW"/>
</dbReference>
<dbReference type="EMBL" id="UZAU01000718">
    <property type="status" value="NOT_ANNOTATED_CDS"/>
    <property type="molecule type" value="Genomic_DNA"/>
</dbReference>
<evidence type="ECO:0000256" key="11">
    <source>
        <dbReference type="ARBA" id="ARBA00078122"/>
    </source>
</evidence>
<evidence type="ECO:0000256" key="13">
    <source>
        <dbReference type="SAM" id="MobiDB-lite"/>
    </source>
</evidence>
<dbReference type="Proteomes" id="UP000596661">
    <property type="component" value="Chromosome 9"/>
</dbReference>
<dbReference type="InterPro" id="IPR043129">
    <property type="entry name" value="ATPase_NBD"/>
</dbReference>
<keyword evidence="9" id="KW-0687">Ribonucleoprotein</keyword>
<proteinExistence type="inferred from homology"/>
<evidence type="ECO:0000256" key="3">
    <source>
        <dbReference type="ARBA" id="ARBA00022528"/>
    </source>
</evidence>
<name>A0A803QDR4_CANSA</name>
<dbReference type="AlphaFoldDB" id="A0A803QDR4"/>
<accession>A0A803QDR4</accession>
<evidence type="ECO:0000256" key="8">
    <source>
        <dbReference type="ARBA" id="ARBA00022980"/>
    </source>
</evidence>
<evidence type="ECO:0000256" key="9">
    <source>
        <dbReference type="ARBA" id="ARBA00023274"/>
    </source>
</evidence>
<evidence type="ECO:0000313" key="15">
    <source>
        <dbReference type="Proteomes" id="UP000596661"/>
    </source>
</evidence>
<keyword evidence="8" id="KW-0689">Ribosomal protein</keyword>
<evidence type="ECO:0000256" key="7">
    <source>
        <dbReference type="ARBA" id="ARBA00022946"/>
    </source>
</evidence>
<dbReference type="GO" id="GO:1990904">
    <property type="term" value="C:ribonucleoprotein complex"/>
    <property type="evidence" value="ECO:0007669"/>
    <property type="project" value="UniProtKB-KW"/>
</dbReference>
<dbReference type="NCBIfam" id="TIGR00029">
    <property type="entry name" value="S20"/>
    <property type="match status" value="1"/>
</dbReference>
<feature type="region of interest" description="Disordered" evidence="13">
    <location>
        <begin position="52"/>
        <end position="71"/>
    </location>
</feature>
<evidence type="ECO:0000313" key="14">
    <source>
        <dbReference type="EnsemblPlants" id="cds.evm.model.09.122"/>
    </source>
</evidence>
<evidence type="ECO:0000256" key="6">
    <source>
        <dbReference type="ARBA" id="ARBA00022884"/>
    </source>
</evidence>
<dbReference type="InterPro" id="IPR002583">
    <property type="entry name" value="Ribosomal_bS20"/>
</dbReference>
<organism evidence="14 15">
    <name type="scientific">Cannabis sativa</name>
    <name type="common">Hemp</name>
    <name type="synonym">Marijuana</name>
    <dbReference type="NCBI Taxonomy" id="3483"/>
    <lineage>
        <taxon>Eukaryota</taxon>
        <taxon>Viridiplantae</taxon>
        <taxon>Streptophyta</taxon>
        <taxon>Embryophyta</taxon>
        <taxon>Tracheophyta</taxon>
        <taxon>Spermatophyta</taxon>
        <taxon>Magnoliopsida</taxon>
        <taxon>eudicotyledons</taxon>
        <taxon>Gunneridae</taxon>
        <taxon>Pentapetalae</taxon>
        <taxon>rosids</taxon>
        <taxon>fabids</taxon>
        <taxon>Rosales</taxon>
        <taxon>Cannabaceae</taxon>
        <taxon>Cannabis</taxon>
    </lineage>
</organism>
<dbReference type="InterPro" id="IPR004000">
    <property type="entry name" value="Actin"/>
</dbReference>
<keyword evidence="6" id="KW-0694">RNA-binding</keyword>
<dbReference type="Gene3D" id="1.20.58.110">
    <property type="entry name" value="Ribosomal protein S20"/>
    <property type="match status" value="1"/>
</dbReference>
<protein>
    <recommendedName>
        <fullName evidence="10">Small ribosomal subunit protein bS20c</fullName>
    </recommendedName>
    <alternativeName>
        <fullName evidence="11">30S ribosomal protein S20, chloroplastic</fullName>
    </alternativeName>
</protein>
<keyword evidence="7" id="KW-0809">Transit peptide</keyword>
<dbReference type="PANTHER" id="PTHR11937">
    <property type="entry name" value="ACTIN"/>
    <property type="match status" value="1"/>
</dbReference>
<dbReference type="GO" id="GO:0006412">
    <property type="term" value="P:translation"/>
    <property type="evidence" value="ECO:0007669"/>
    <property type="project" value="InterPro"/>
</dbReference>
<reference evidence="14" key="2">
    <citation type="submission" date="2021-03" db="UniProtKB">
        <authorList>
            <consortium name="EnsemblPlants"/>
        </authorList>
    </citation>
    <scope>IDENTIFICATION</scope>
</reference>
<dbReference type="InterPro" id="IPR036510">
    <property type="entry name" value="Ribosomal_bS20_sf"/>
</dbReference>
<keyword evidence="15" id="KW-1185">Reference proteome</keyword>
<evidence type="ECO:0000256" key="10">
    <source>
        <dbReference type="ARBA" id="ARBA00074494"/>
    </source>
</evidence>
<evidence type="ECO:0000256" key="12">
    <source>
        <dbReference type="RuleBase" id="RU000487"/>
    </source>
</evidence>
<dbReference type="HAMAP" id="MF_00500">
    <property type="entry name" value="Ribosomal_bS20"/>
    <property type="match status" value="1"/>
</dbReference>
<dbReference type="FunFam" id="1.20.58.110:FF:000003">
    <property type="entry name" value="30S ribosomal protein S20, chloroplastic"/>
    <property type="match status" value="1"/>
</dbReference>
<evidence type="ECO:0000256" key="5">
    <source>
        <dbReference type="ARBA" id="ARBA00022730"/>
    </source>
</evidence>
<dbReference type="Gramene" id="evm.model.09.122">
    <property type="protein sequence ID" value="cds.evm.model.09.122"/>
    <property type="gene ID" value="evm.TU.09.122"/>
</dbReference>
<dbReference type="GO" id="GO:0003735">
    <property type="term" value="F:structural constituent of ribosome"/>
    <property type="evidence" value="ECO:0007669"/>
    <property type="project" value="InterPro"/>
</dbReference>
<dbReference type="GO" id="GO:0019843">
    <property type="term" value="F:rRNA binding"/>
    <property type="evidence" value="ECO:0007669"/>
    <property type="project" value="UniProtKB-KW"/>
</dbReference>
<sequence length="574" mass="63402">MYGGDEVSAIVIDLGSHTCKAGYAGEDAPKAVFPSVVGSIDQVDVDDSANAEMNSGSALEPKPNANSDKAKAKRKLYVGSQALGFRRDNMEVLSPTKDGIVADWDLVDSIWDHAFRECLLIDPKEHPMLLAEPSSNTQLQRERTAELMFEKYKVPALFLAKNAVLTSFASGRATSLVVDSGGGSTTVAPVHDGYVLQKAVLSSPIGGEFLTDCLVKSLESKGISIKPRYSFKRKETRPGEFQIVDLDVPNTTESYRLYSQRVIASDIKECVCRAPDTPYDESAYSNIPMTPYELPDGQTIEIGSDRFKIPDILFNPSLVQTIPGMESFAEIAPSVRALPQMVIESINKCDVDIRRELFSSILLSGGTASMQQLKERLEKDLLEESPQAARVKVLASGNATERRFSVWIGGSILASLGSFQQMWFSKSDFSSSISHHYFSKGCLSMSSIQYPMIIRRSIVCEATPTKKADSAAKRVRQSEKRRVYNKARKSEIRTRMKKVLEALETLKKKPDAQAEEVITVEKLIADAYSVIDKAVKVGTLHRNTGARRKSRLARRKKAVEIHHGWYTPASETTV</sequence>
<keyword evidence="3" id="KW-0150">Chloroplast</keyword>
<dbReference type="OMA" id="MTEAPWN"/>
<comment type="similarity">
    <text evidence="12">Belongs to the actin family.</text>
</comment>
<reference evidence="14" key="1">
    <citation type="submission" date="2018-11" db="EMBL/GenBank/DDBJ databases">
        <authorList>
            <person name="Grassa J C."/>
        </authorList>
    </citation>
    <scope>NUCLEOTIDE SEQUENCE [LARGE SCALE GENOMIC DNA]</scope>
</reference>
<comment type="subcellular location">
    <subcellularLocation>
        <location evidence="1">Plastid</location>
        <location evidence="1">Chloroplast</location>
    </subcellularLocation>
</comment>
<dbReference type="SUPFAM" id="SSF46992">
    <property type="entry name" value="Ribosomal protein S20"/>
    <property type="match status" value="1"/>
</dbReference>
<keyword evidence="5" id="KW-0699">rRNA-binding</keyword>
<dbReference type="Gene3D" id="3.30.420.40">
    <property type="match status" value="3"/>
</dbReference>
<evidence type="ECO:0000256" key="1">
    <source>
        <dbReference type="ARBA" id="ARBA00004229"/>
    </source>
</evidence>
<dbReference type="SMART" id="SM00268">
    <property type="entry name" value="ACTIN"/>
    <property type="match status" value="1"/>
</dbReference>
<dbReference type="GO" id="GO:0009507">
    <property type="term" value="C:chloroplast"/>
    <property type="evidence" value="ECO:0007669"/>
    <property type="project" value="UniProtKB-SubCell"/>
</dbReference>
<dbReference type="CDD" id="cd13395">
    <property type="entry name" value="ASKHA_NBD_Arp4_ACTL6-like"/>
    <property type="match status" value="1"/>
</dbReference>
<dbReference type="Pfam" id="PF01649">
    <property type="entry name" value="Ribosomal_S20p"/>
    <property type="match status" value="1"/>
</dbReference>
<evidence type="ECO:0000256" key="4">
    <source>
        <dbReference type="ARBA" id="ARBA00022640"/>
    </source>
</evidence>
<dbReference type="FunFam" id="3.30.420.40:FF:000151">
    <property type="entry name" value="Actin-related protein 4"/>
    <property type="match status" value="1"/>
</dbReference>
<dbReference type="Pfam" id="PF00022">
    <property type="entry name" value="Actin"/>
    <property type="match status" value="1"/>
</dbReference>
<dbReference type="EnsemblPlants" id="evm.model.09.122">
    <property type="protein sequence ID" value="cds.evm.model.09.122"/>
    <property type="gene ID" value="evm.TU.09.122"/>
</dbReference>
<dbReference type="Gene3D" id="3.90.640.10">
    <property type="entry name" value="Actin, Chain A, domain 4"/>
    <property type="match status" value="1"/>
</dbReference>
<evidence type="ECO:0000256" key="2">
    <source>
        <dbReference type="ARBA" id="ARBA00007634"/>
    </source>
</evidence>
<keyword evidence="4" id="KW-0934">Plastid</keyword>
<dbReference type="SUPFAM" id="SSF53067">
    <property type="entry name" value="Actin-like ATPase domain"/>
    <property type="match status" value="2"/>
</dbReference>